<dbReference type="InterPro" id="IPR025997">
    <property type="entry name" value="SBP_2_dom"/>
</dbReference>
<feature type="domain" description="Periplasmic binding protein" evidence="4">
    <location>
        <begin position="28"/>
        <end position="297"/>
    </location>
</feature>
<dbReference type="EMBL" id="CP036273">
    <property type="protein sequence ID" value="QDU21402.1"/>
    <property type="molecule type" value="Genomic_DNA"/>
</dbReference>
<accession>A0A517XV65</accession>
<evidence type="ECO:0000313" key="6">
    <source>
        <dbReference type="Proteomes" id="UP000319576"/>
    </source>
</evidence>
<dbReference type="PANTHER" id="PTHR46847:SF1">
    <property type="entry name" value="D-ALLOSE-BINDING PERIPLASMIC PROTEIN-RELATED"/>
    <property type="match status" value="1"/>
</dbReference>
<dbReference type="GO" id="GO:0030313">
    <property type="term" value="C:cell envelope"/>
    <property type="evidence" value="ECO:0007669"/>
    <property type="project" value="UniProtKB-SubCell"/>
</dbReference>
<protein>
    <submittedName>
        <fullName evidence="5">ABC transporter periplasmic-binding protein YphF</fullName>
    </submittedName>
</protein>
<proteinExistence type="inferred from homology"/>
<dbReference type="PROSITE" id="PS51257">
    <property type="entry name" value="PROKAR_LIPOPROTEIN"/>
    <property type="match status" value="1"/>
</dbReference>
<dbReference type="Gene3D" id="3.40.50.2300">
    <property type="match status" value="2"/>
</dbReference>
<dbReference type="AlphaFoldDB" id="A0A517XV65"/>
<keyword evidence="3" id="KW-0732">Signal</keyword>
<evidence type="ECO:0000256" key="1">
    <source>
        <dbReference type="ARBA" id="ARBA00004196"/>
    </source>
</evidence>
<sequence length="351" mass="38542">MFRGLRILLLLATALSAGCGRDADELVIVVIPKGMTHEHWQSVRRGAERCASDLLASEGRRVRIIFDGPLRERDAMEQIRIVDRRVATGADGIVLAPQHSRTMTACVRRAADAGLPVVVIDSGLADPDHFVKYVATDNYRGGCLAAEHLIGELKKRGKTTPKLILFRYAVGSESTEQREKGFEDTAKRLCPNAVWLSTDRYAGSTRDSAMREAGPLVFQFRDQVDGVFAPNESSASGLVDVLRSQILNGKVLVMGFDASKPLLHSIASGDVVGSVLQDPYRMGYLSTWCAVRHRLGEDVNAGRTQMDLSTGEYVVTRDNVESEAIRGLFDPELQARRVMNPPHFPKRGATP</sequence>
<evidence type="ECO:0000256" key="3">
    <source>
        <dbReference type="ARBA" id="ARBA00022729"/>
    </source>
</evidence>
<dbReference type="Proteomes" id="UP000319576">
    <property type="component" value="Chromosome"/>
</dbReference>
<dbReference type="Pfam" id="PF13407">
    <property type="entry name" value="Peripla_BP_4"/>
    <property type="match status" value="1"/>
</dbReference>
<dbReference type="SUPFAM" id="SSF53822">
    <property type="entry name" value="Periplasmic binding protein-like I"/>
    <property type="match status" value="1"/>
</dbReference>
<dbReference type="GO" id="GO:0030246">
    <property type="term" value="F:carbohydrate binding"/>
    <property type="evidence" value="ECO:0007669"/>
    <property type="project" value="UniProtKB-ARBA"/>
</dbReference>
<dbReference type="KEGG" id="uli:ETAA1_33690"/>
<name>A0A517XV65_9BACT</name>
<dbReference type="OrthoDB" id="250606at2"/>
<comment type="subcellular location">
    <subcellularLocation>
        <location evidence="1">Cell envelope</location>
    </subcellularLocation>
</comment>
<dbReference type="CDD" id="cd20004">
    <property type="entry name" value="PBP1_ABC_sugar_binding-like"/>
    <property type="match status" value="1"/>
</dbReference>
<gene>
    <name evidence="5" type="primary">yphF</name>
    <name evidence="5" type="ORF">ETAA1_33690</name>
</gene>
<comment type="similarity">
    <text evidence="2">Belongs to the bacterial solute-binding protein 2 family.</text>
</comment>
<dbReference type="RefSeq" id="WP_145240319.1">
    <property type="nucleotide sequence ID" value="NZ_CP036273.1"/>
</dbReference>
<reference evidence="5 6" key="1">
    <citation type="submission" date="2019-02" db="EMBL/GenBank/DDBJ databases">
        <title>Deep-cultivation of Planctomycetes and their phenomic and genomic characterization uncovers novel biology.</title>
        <authorList>
            <person name="Wiegand S."/>
            <person name="Jogler M."/>
            <person name="Boedeker C."/>
            <person name="Pinto D."/>
            <person name="Vollmers J."/>
            <person name="Rivas-Marin E."/>
            <person name="Kohn T."/>
            <person name="Peeters S.H."/>
            <person name="Heuer A."/>
            <person name="Rast P."/>
            <person name="Oberbeckmann S."/>
            <person name="Bunk B."/>
            <person name="Jeske O."/>
            <person name="Meyerdierks A."/>
            <person name="Storesund J.E."/>
            <person name="Kallscheuer N."/>
            <person name="Luecker S."/>
            <person name="Lage O.M."/>
            <person name="Pohl T."/>
            <person name="Merkel B.J."/>
            <person name="Hornburger P."/>
            <person name="Mueller R.-W."/>
            <person name="Bruemmer F."/>
            <person name="Labrenz M."/>
            <person name="Spormann A.M."/>
            <person name="Op den Camp H."/>
            <person name="Overmann J."/>
            <person name="Amann R."/>
            <person name="Jetten M.S.M."/>
            <person name="Mascher T."/>
            <person name="Medema M.H."/>
            <person name="Devos D.P."/>
            <person name="Kaster A.-K."/>
            <person name="Ovreas L."/>
            <person name="Rohde M."/>
            <person name="Galperin M.Y."/>
            <person name="Jogler C."/>
        </authorList>
    </citation>
    <scope>NUCLEOTIDE SEQUENCE [LARGE SCALE GENOMIC DNA]</scope>
    <source>
        <strain evidence="5 6">ETA_A1</strain>
    </source>
</reference>
<evidence type="ECO:0000313" key="5">
    <source>
        <dbReference type="EMBL" id="QDU21402.1"/>
    </source>
</evidence>
<organism evidence="5 6">
    <name type="scientific">Urbifossiella limnaea</name>
    <dbReference type="NCBI Taxonomy" id="2528023"/>
    <lineage>
        <taxon>Bacteria</taxon>
        <taxon>Pseudomonadati</taxon>
        <taxon>Planctomycetota</taxon>
        <taxon>Planctomycetia</taxon>
        <taxon>Gemmatales</taxon>
        <taxon>Gemmataceae</taxon>
        <taxon>Urbifossiella</taxon>
    </lineage>
</organism>
<dbReference type="PANTHER" id="PTHR46847">
    <property type="entry name" value="D-ALLOSE-BINDING PERIPLASMIC PROTEIN-RELATED"/>
    <property type="match status" value="1"/>
</dbReference>
<keyword evidence="6" id="KW-1185">Reference proteome</keyword>
<dbReference type="InterPro" id="IPR028082">
    <property type="entry name" value="Peripla_BP_I"/>
</dbReference>
<evidence type="ECO:0000259" key="4">
    <source>
        <dbReference type="Pfam" id="PF13407"/>
    </source>
</evidence>
<evidence type="ECO:0000256" key="2">
    <source>
        <dbReference type="ARBA" id="ARBA00007639"/>
    </source>
</evidence>